<keyword evidence="1" id="KW-0732">Signal</keyword>
<dbReference type="Proteomes" id="UP000320176">
    <property type="component" value="Unassembled WGS sequence"/>
</dbReference>
<evidence type="ECO:0000256" key="1">
    <source>
        <dbReference type="SAM" id="SignalP"/>
    </source>
</evidence>
<name>A0A5C6AY83_9BACT</name>
<evidence type="ECO:0000313" key="4">
    <source>
        <dbReference type="Proteomes" id="UP000320176"/>
    </source>
</evidence>
<dbReference type="Pfam" id="PF14478">
    <property type="entry name" value="DUF4430"/>
    <property type="match status" value="1"/>
</dbReference>
<comment type="caution">
    <text evidence="3">The sequence shown here is derived from an EMBL/GenBank/DDBJ whole genome shotgun (WGS) entry which is preliminary data.</text>
</comment>
<evidence type="ECO:0000259" key="2">
    <source>
        <dbReference type="Pfam" id="PF14478"/>
    </source>
</evidence>
<dbReference type="EMBL" id="SJPN01000003">
    <property type="protein sequence ID" value="TWU04608.1"/>
    <property type="molecule type" value="Genomic_DNA"/>
</dbReference>
<dbReference type="RefSeq" id="WP_146520003.1">
    <property type="nucleotide sequence ID" value="NZ_CP151726.1"/>
</dbReference>
<feature type="signal peptide" evidence="1">
    <location>
        <begin position="1"/>
        <end position="28"/>
    </location>
</feature>
<protein>
    <recommendedName>
        <fullName evidence="2">Transcobalamin-like C-terminal domain-containing protein</fullName>
    </recommendedName>
</protein>
<keyword evidence="4" id="KW-1185">Reference proteome</keyword>
<sequence length="143" mass="15152" precursor="true">MNIKPCQPILVFLACLHVTLLGCGTPEATQTAPVVDPAIDANASSGPVTFSFESPDSVREWVVDDVVDGSTLETVMRTIQMPQIEISGSGPTAFVNSIDGIMTSGDKGWTFKIDDEFANQGIGATVLHPPTKVTWTFGSLEAP</sequence>
<accession>A0A5C6AY83</accession>
<dbReference type="OrthoDB" id="278441at2"/>
<feature type="chain" id="PRO_5023082197" description="Transcobalamin-like C-terminal domain-containing protein" evidence="1">
    <location>
        <begin position="29"/>
        <end position="143"/>
    </location>
</feature>
<evidence type="ECO:0000313" key="3">
    <source>
        <dbReference type="EMBL" id="TWU04608.1"/>
    </source>
</evidence>
<organism evidence="3 4">
    <name type="scientific">Stieleria varia</name>
    <dbReference type="NCBI Taxonomy" id="2528005"/>
    <lineage>
        <taxon>Bacteria</taxon>
        <taxon>Pseudomonadati</taxon>
        <taxon>Planctomycetota</taxon>
        <taxon>Planctomycetia</taxon>
        <taxon>Pirellulales</taxon>
        <taxon>Pirellulaceae</taxon>
        <taxon>Stieleria</taxon>
    </lineage>
</organism>
<gene>
    <name evidence="3" type="ORF">Pla52n_26500</name>
</gene>
<dbReference type="InterPro" id="IPR027954">
    <property type="entry name" value="Transcobalamin-like_C"/>
</dbReference>
<dbReference type="AlphaFoldDB" id="A0A5C6AY83"/>
<proteinExistence type="predicted"/>
<dbReference type="PROSITE" id="PS51257">
    <property type="entry name" value="PROKAR_LIPOPROTEIN"/>
    <property type="match status" value="1"/>
</dbReference>
<dbReference type="Gene3D" id="2.170.130.30">
    <property type="match status" value="1"/>
</dbReference>
<feature type="domain" description="Transcobalamin-like C-terminal" evidence="2">
    <location>
        <begin position="69"/>
        <end position="138"/>
    </location>
</feature>
<reference evidence="3 4" key="1">
    <citation type="submission" date="2019-02" db="EMBL/GenBank/DDBJ databases">
        <title>Deep-cultivation of Planctomycetes and their phenomic and genomic characterization uncovers novel biology.</title>
        <authorList>
            <person name="Wiegand S."/>
            <person name="Jogler M."/>
            <person name="Boedeker C."/>
            <person name="Pinto D."/>
            <person name="Vollmers J."/>
            <person name="Rivas-Marin E."/>
            <person name="Kohn T."/>
            <person name="Peeters S.H."/>
            <person name="Heuer A."/>
            <person name="Rast P."/>
            <person name="Oberbeckmann S."/>
            <person name="Bunk B."/>
            <person name="Jeske O."/>
            <person name="Meyerdierks A."/>
            <person name="Storesund J.E."/>
            <person name="Kallscheuer N."/>
            <person name="Luecker S."/>
            <person name="Lage O.M."/>
            <person name="Pohl T."/>
            <person name="Merkel B.J."/>
            <person name="Hornburger P."/>
            <person name="Mueller R.-W."/>
            <person name="Bruemmer F."/>
            <person name="Labrenz M."/>
            <person name="Spormann A.M."/>
            <person name="Op Den Camp H."/>
            <person name="Overmann J."/>
            <person name="Amann R."/>
            <person name="Jetten M.S.M."/>
            <person name="Mascher T."/>
            <person name="Medema M.H."/>
            <person name="Devos D.P."/>
            <person name="Kaster A.-K."/>
            <person name="Ovreas L."/>
            <person name="Rohde M."/>
            <person name="Galperin M.Y."/>
            <person name="Jogler C."/>
        </authorList>
    </citation>
    <scope>NUCLEOTIDE SEQUENCE [LARGE SCALE GENOMIC DNA]</scope>
    <source>
        <strain evidence="3 4">Pla52n</strain>
    </source>
</reference>